<evidence type="ECO:0000313" key="1">
    <source>
        <dbReference type="EMBL" id="KAF6201217.1"/>
    </source>
</evidence>
<name>A0A8S9WWX1_APOLU</name>
<dbReference type="AlphaFoldDB" id="A0A8S9WWX1"/>
<gene>
    <name evidence="1" type="ORF">GE061_005664</name>
</gene>
<proteinExistence type="predicted"/>
<accession>A0A8S9WWX1</accession>
<protein>
    <submittedName>
        <fullName evidence="1">Uncharacterized protein</fullName>
    </submittedName>
</protein>
<dbReference type="EMBL" id="WIXP02000013">
    <property type="protein sequence ID" value="KAF6201217.1"/>
    <property type="molecule type" value="Genomic_DNA"/>
</dbReference>
<organism evidence="1 2">
    <name type="scientific">Apolygus lucorum</name>
    <name type="common">Small green plant bug</name>
    <name type="synonym">Lygocoris lucorum</name>
    <dbReference type="NCBI Taxonomy" id="248454"/>
    <lineage>
        <taxon>Eukaryota</taxon>
        <taxon>Metazoa</taxon>
        <taxon>Ecdysozoa</taxon>
        <taxon>Arthropoda</taxon>
        <taxon>Hexapoda</taxon>
        <taxon>Insecta</taxon>
        <taxon>Pterygota</taxon>
        <taxon>Neoptera</taxon>
        <taxon>Paraneoptera</taxon>
        <taxon>Hemiptera</taxon>
        <taxon>Heteroptera</taxon>
        <taxon>Panheteroptera</taxon>
        <taxon>Cimicomorpha</taxon>
        <taxon>Miridae</taxon>
        <taxon>Mirini</taxon>
        <taxon>Apolygus</taxon>
    </lineage>
</organism>
<reference evidence="1" key="1">
    <citation type="journal article" date="2021" name="Mol. Ecol. Resour.">
        <title>Apolygus lucorum genome provides insights into omnivorousness and mesophyll feeding.</title>
        <authorList>
            <person name="Liu Y."/>
            <person name="Liu H."/>
            <person name="Wang H."/>
            <person name="Huang T."/>
            <person name="Liu B."/>
            <person name="Yang B."/>
            <person name="Yin L."/>
            <person name="Li B."/>
            <person name="Zhang Y."/>
            <person name="Zhang S."/>
            <person name="Jiang F."/>
            <person name="Zhang X."/>
            <person name="Ren Y."/>
            <person name="Wang B."/>
            <person name="Wang S."/>
            <person name="Lu Y."/>
            <person name="Wu K."/>
            <person name="Fan W."/>
            <person name="Wang G."/>
        </authorList>
    </citation>
    <scope>NUCLEOTIDE SEQUENCE</scope>
    <source>
        <strain evidence="1">12Hb</strain>
    </source>
</reference>
<sequence>MKALPTAKFDTPPNWGRGFDVPYGVILYQYDDLYHPWYGVGNKCGGVLMTTNVVMTLCVCVATYISFRVHRIANHVDFAVKDTDLGPSVFVTAFETDYFKFPKNIKEFTKKGSPTRFKLVDKPDDKVLFKKEQQCFYVFDKATADNKLEWLQRTTFALVKFEPTYKSLTLTPSSFPAWPPQPIPYDLTLKEKGFGQYPTLWGVHRAKGPQTVVIPSYNFRLSGDKKPNFKDEFGVNISFADNRLHLRTTLCDQDLCAQREPTFANIVFKSEPKRGLDDSRRKYIGCYCDVNDFKTVCGGQVASPVIHEGNLMGLLTKEIECRIVNPRTIIVAGMDPVTISHIYYSFNESLTEKVELDRFRSKSGLVDNYELEIPMADLMPQKLEITKEDLPEGLSGSYTLRPSTLLLYLLLFLFT</sequence>
<dbReference type="Proteomes" id="UP000466442">
    <property type="component" value="Unassembled WGS sequence"/>
</dbReference>
<comment type="caution">
    <text evidence="1">The sequence shown here is derived from an EMBL/GenBank/DDBJ whole genome shotgun (WGS) entry which is preliminary data.</text>
</comment>
<evidence type="ECO:0000313" key="2">
    <source>
        <dbReference type="Proteomes" id="UP000466442"/>
    </source>
</evidence>
<keyword evidence="2" id="KW-1185">Reference proteome</keyword>